<dbReference type="CDD" id="cd13174">
    <property type="entry name" value="RanBD4_RanBP2_insect-like"/>
    <property type="match status" value="1"/>
</dbReference>
<keyword evidence="1" id="KW-0597">Phosphoprotein</keyword>
<dbReference type="FunFam" id="2.30.29.30:FF:000018">
    <property type="entry name" value="E3 SUMO-protein ligase RanBP2"/>
    <property type="match status" value="3"/>
</dbReference>
<feature type="region of interest" description="Disordered" evidence="7">
    <location>
        <begin position="2222"/>
        <end position="2270"/>
    </location>
</feature>
<evidence type="ECO:0000256" key="5">
    <source>
        <dbReference type="PROSITE-ProRule" id="PRU00322"/>
    </source>
</evidence>
<dbReference type="PROSITE" id="PS50196">
    <property type="entry name" value="RANBD1"/>
    <property type="match status" value="3"/>
</dbReference>
<feature type="region of interest" description="Disordered" evidence="7">
    <location>
        <begin position="909"/>
        <end position="939"/>
    </location>
</feature>
<feature type="region of interest" description="Disordered" evidence="7">
    <location>
        <begin position="2404"/>
        <end position="2446"/>
    </location>
</feature>
<keyword evidence="4" id="KW-0862">Zinc</keyword>
<keyword evidence="10" id="KW-0436">Ligase</keyword>
<reference evidence="10" key="1">
    <citation type="submission" date="2020-02" db="EMBL/GenBank/DDBJ databases">
        <title>Relaxed selection underlies rapid genomic changes in the transitions from sociality to social parasitism in ants.</title>
        <authorList>
            <person name="Bi X."/>
        </authorList>
    </citation>
    <scope>NUCLEOTIDE SEQUENCE</scope>
    <source>
        <strain evidence="10">BGI-DK2014c</strain>
        <tissue evidence="10">Whole body</tissue>
    </source>
</reference>
<evidence type="ECO:0000256" key="7">
    <source>
        <dbReference type="SAM" id="MobiDB-lite"/>
    </source>
</evidence>
<evidence type="ECO:0000256" key="1">
    <source>
        <dbReference type="ARBA" id="ARBA00022553"/>
    </source>
</evidence>
<keyword evidence="11" id="KW-1185">Reference proteome</keyword>
<dbReference type="Proteomes" id="UP000668214">
    <property type="component" value="Unassembled WGS sequence"/>
</dbReference>
<dbReference type="EMBL" id="JAANIA010000477">
    <property type="protein sequence ID" value="KAG5324066.1"/>
    <property type="molecule type" value="Genomic_DNA"/>
</dbReference>
<feature type="compositionally biased region" description="Basic and acidic residues" evidence="7">
    <location>
        <begin position="909"/>
        <end position="918"/>
    </location>
</feature>
<evidence type="ECO:0000256" key="2">
    <source>
        <dbReference type="ARBA" id="ARBA00022723"/>
    </source>
</evidence>
<dbReference type="CDD" id="cd13175">
    <property type="entry name" value="RanBD5_RanBP2_insect-like"/>
    <property type="match status" value="1"/>
</dbReference>
<dbReference type="InterPro" id="IPR011990">
    <property type="entry name" value="TPR-like_helical_dom_sf"/>
</dbReference>
<proteinExistence type="predicted"/>
<feature type="compositionally biased region" description="Polar residues" evidence="7">
    <location>
        <begin position="1227"/>
        <end position="1239"/>
    </location>
</feature>
<dbReference type="SUPFAM" id="SSF48452">
    <property type="entry name" value="TPR-like"/>
    <property type="match status" value="1"/>
</dbReference>
<keyword evidence="2" id="KW-0479">Metal-binding</keyword>
<dbReference type="SMART" id="SM00160">
    <property type="entry name" value="RanBD"/>
    <property type="match status" value="3"/>
</dbReference>
<dbReference type="Gene3D" id="2.30.29.30">
    <property type="entry name" value="Pleckstrin-homology domain (PH domain)/Phosphotyrosine-binding domain (PTB)"/>
    <property type="match status" value="4"/>
</dbReference>
<dbReference type="InterPro" id="IPR045255">
    <property type="entry name" value="RanBP1-like"/>
</dbReference>
<dbReference type="GO" id="GO:0005643">
    <property type="term" value="C:nuclear pore"/>
    <property type="evidence" value="ECO:0007669"/>
    <property type="project" value="TreeGrafter"/>
</dbReference>
<protein>
    <submittedName>
        <fullName evidence="10">RBP2 ligase</fullName>
    </submittedName>
</protein>
<dbReference type="InterPro" id="IPR001876">
    <property type="entry name" value="Znf_RanBP2"/>
</dbReference>
<dbReference type="GO" id="GO:0005737">
    <property type="term" value="C:cytoplasm"/>
    <property type="evidence" value="ECO:0007669"/>
    <property type="project" value="TreeGrafter"/>
</dbReference>
<evidence type="ECO:0000313" key="10">
    <source>
        <dbReference type="EMBL" id="KAG5324066.1"/>
    </source>
</evidence>
<evidence type="ECO:0000313" key="11">
    <source>
        <dbReference type="Proteomes" id="UP000668214"/>
    </source>
</evidence>
<dbReference type="PROSITE" id="PS01358">
    <property type="entry name" value="ZF_RANBP2_1"/>
    <property type="match status" value="1"/>
</dbReference>
<name>A0A836JRT8_9HYME</name>
<comment type="caution">
    <text evidence="10">The sequence shown here is derived from an EMBL/GenBank/DDBJ whole genome shotgun (WGS) entry which is preliminary data.</text>
</comment>
<organism evidence="10 11">
    <name type="scientific">Pseudoatta argentina</name>
    <dbReference type="NCBI Taxonomy" id="621737"/>
    <lineage>
        <taxon>Eukaryota</taxon>
        <taxon>Metazoa</taxon>
        <taxon>Ecdysozoa</taxon>
        <taxon>Arthropoda</taxon>
        <taxon>Hexapoda</taxon>
        <taxon>Insecta</taxon>
        <taxon>Pterygota</taxon>
        <taxon>Neoptera</taxon>
        <taxon>Endopterygota</taxon>
        <taxon>Hymenoptera</taxon>
        <taxon>Apocrita</taxon>
        <taxon>Aculeata</taxon>
        <taxon>Formicoidea</taxon>
        <taxon>Formicidae</taxon>
        <taxon>Myrmicinae</taxon>
        <taxon>Pseudoatta</taxon>
    </lineage>
</organism>
<feature type="region of interest" description="Disordered" evidence="7">
    <location>
        <begin position="1480"/>
        <end position="1503"/>
    </location>
</feature>
<dbReference type="SUPFAM" id="SSF50729">
    <property type="entry name" value="PH domain-like"/>
    <property type="match status" value="4"/>
</dbReference>
<feature type="non-terminal residue" evidence="10">
    <location>
        <position position="2568"/>
    </location>
</feature>
<feature type="non-terminal residue" evidence="10">
    <location>
        <position position="1"/>
    </location>
</feature>
<keyword evidence="3 5" id="KW-0863">Zinc-finger</keyword>
<dbReference type="InterPro" id="IPR011993">
    <property type="entry name" value="PH-like_dom_sf"/>
</dbReference>
<dbReference type="FunFam" id="1.25.40.10:FF:000582">
    <property type="entry name" value="E3 SUMO-protein ligase RanBP2"/>
    <property type="match status" value="1"/>
</dbReference>
<sequence length="2568" mass="288689">MFRSKKDVDRHVQNVFCKLRNENEKNLRCYNVAKLYYQVGDYESTKRYVFNYLEIRDSSASAHKLLGQAYEALGQKEAAFNEYKVSLELEGRQDDLVLKICELLVDMDIGMDVTKLKYWVERADKLFPHNPIIFQLKEKLLTIEKPNNSSEDLEALIASELAARPTDVQLRIKLLNYYMSEHRLDKAYEHAISVEATVPHKDNVVWYQLLYELLTKYKETKFLDWSFWLFYISVSDKYAGLCLKEQGGETKKSIQEAAQAVFNFDQNLNEMKSKNFSKQHTFTEHLFTHMWGQLHFHLACLLLRKTKREQGSWNEAGRLCSPLLLTALHVAPLENRMRIQLEDEFKNQFNIWAMEAAYRCCQAGYVLQNYARDDTKKLMDRIDKFCTGFWRERIYQRIFVTRIHLDHIRNSFFCHHSAPDSPLRMCTANQLRTYSQIAQEVWPDSLHHQIWLGMENRPQNKDAPYPDQTSHVFPALQFSVFNTNQAAPDSLCLIDIDAFLNASILCSSAVLEEQQLGSFVNPEKLPTLPIDLTTTLSTSNQEKWWSAAYKMYSKREDVDGDIGELRQELQQGLGIIRCIGNHGMHPVLLVHLARMFHYRAKMMKEKDEANGYIPRWETRSELYWTAALPLLERLQNNQTLRISPSKLFNYQGKEMNNFELTNALEEGKLLLAQRLVRDKQYEQAIDALQALKCPEASFQLAQIYKIFADEIVDSTPRESLTSEMRSQHIIMLSKARNCFYLTLDRLRSPGTNPKHPLNSELGTHITDIENELKRIDPDLGRGGDLSRNDIDGISDESYSPTHSAVDQAVTNPTLPMLTTLTGSNMLSTPQRNIHRTPKHASTPCRLQDYLNLSKNRTEARPSPERLDAQIRQIMQSRDNEIQEMMEQMKNMMTQMKTLTEKMDNLTKEVVESRKENQKHQQQQQQQQQRVQQEQSVNPAVDPEDFYVLDDDEYVDLNYQNQPTGPASSISGNIFTPQHARHPYSSLMYPSAATAFQYYQGGLPFPDPNTQAAISSLYPHTVYPMPMLYPNQTKVPDNPLQQSLFASTLSSQLPDLMSATATNPSLQISLKQKIETPSRTKPEATTMVTTTTTNTTTTIIKDALVNKALPVNVVITTSDTLPTTVPSTQPTLSVTIPPQYRLGGGIAVTFSTTPITTMTMTTTKLSSSNVPHCYQIPMPLQATIPTTVNLPPTSTYVTPANINVPPIYVNLTTSSSIVTVTHTTSSSPLQNVHNNASNSSKIHDKTGNTYESTESPNTSTEVCEQEHDPIPNFIPVIPLPAKVKITTGEENEDTLYCGRAKLFRFVDKEWKERGVGDVKLLRNTEGKVRLLMRRDQILKICANHMLRPDMKLTPMTNNNKAWFWVANDFADEEVKLEKFCIRFKTAEEAMTFKNAFDEARFSLCELESTTSLEKAYKISEKVFTTSSSDKDSFKTKKSQLTQQDKISSTTEVIFSDKSKSGTTTLGGFSFSSKPIIQEVSDTKADDSKKIDEPPKVSPFTCEAPSPSAMSNKNVSAVASKPIDSKLPLSELFKSPAGSWTCTGCYIVNSGTNAYCIACDSCKDPSQPPKPQQANIFQMNTSSSGVIPMTTFSFGIPKDTAKETTVTGFSFRLSQDKNEVVESEDIHFSPVIPLPDKVEVKTGEEDEEMLYSHRAKLFRFDTTVKEWKERGLGDIKLLCHKETGKLRLIMRRDHVLKLCLNHILSNELEFTSKDEKTWLWTTADYSEGEIEYMQFACRFKTSEIAADFKKAIDDARKNIKPAATVSSSEKISKSMTKMISSPVKEIEIVYEAKVTPEEKTAALKLHLPVNFYSYRQKENCPGCRGCRKPSIVLYPDIAGQDTTKFMPEEKKVTTQSKDISSLSISSLTDPESTSEITQNVTQSASAKNGFSFATSTATFKSSATPNIDSSTMSFDTGDLKLFNDKKTTTFSFGMNPQFGTNETMEKTTSSVSLDNLKICSSSNAQTTQTTAFNATNTVGKSPIFGQAASTASIFKSSTFSFNSDTNIFGGASKTSSKTSIFNKDSGNSSVSSSIATAAITNFVPKTSTVIITSTIASNQSSNSVFGINSTPFSKMTLGSNSVLPFSDSTTTTNIFGGMTATTTNLFGGTTAPATTNIFGGTTVATTDLFSRTTAPVTTNIFGGTTAATANVFGTATNATNVFDATAAVFGTKPLDNVQKNEDGPSFLLTNNMSFSALAATAPVQPEAFKVDPNFTFAGAGSSVFGSKSSTSLNSSTIRNTSREEQKEENDEDDGEVDNEQEHDPHFEPIVPLPDAIEVRTGEEDEEKVFCQRAKLYRYDNATKEWKERGVGEMKILHHIGHGSYRLLLRREQVHKVVCNFLITPDVEFHPLSTSNQAWMWAGMNYAEQEPCVEQLAVKFKSPDLARQFKAHVDNIQQELREKRIAEGERCIGETENSEEHDRGHDVDEEEEEDDEDEEEDEEDDQEMLPIIEKRATVFARWPDDNTWESVGLGNLAIHYDSEIYAERIVLKLDDCEDYASNTIISIDTVMRVEGKECIWSGIDYALDPPERRVLRAVFSSVQAAQQMHTFFEDGVDSAKQAGVVEYHEEE</sequence>
<evidence type="ECO:0000259" key="9">
    <source>
        <dbReference type="PROSITE" id="PS50199"/>
    </source>
</evidence>
<dbReference type="PROSITE" id="PS50199">
    <property type="entry name" value="ZF_RANBP2_2"/>
    <property type="match status" value="1"/>
</dbReference>
<evidence type="ECO:0000259" key="8">
    <source>
        <dbReference type="PROSITE" id="PS50196"/>
    </source>
</evidence>
<dbReference type="InterPro" id="IPR000156">
    <property type="entry name" value="Ran_bind_dom"/>
</dbReference>
<feature type="compositionally biased region" description="Polar residues" evidence="7">
    <location>
        <begin position="1246"/>
        <end position="1256"/>
    </location>
</feature>
<dbReference type="PANTHER" id="PTHR23138">
    <property type="entry name" value="RAN BINDING PROTEIN"/>
    <property type="match status" value="1"/>
</dbReference>
<feature type="region of interest" description="Disordered" evidence="7">
    <location>
        <begin position="1847"/>
        <end position="1873"/>
    </location>
</feature>
<dbReference type="PROSITE" id="PS50005">
    <property type="entry name" value="TPR"/>
    <property type="match status" value="1"/>
</dbReference>
<keyword evidence="6" id="KW-0802">TPR repeat</keyword>
<feature type="region of interest" description="Disordered" evidence="7">
    <location>
        <begin position="1225"/>
        <end position="1256"/>
    </location>
</feature>
<dbReference type="GO" id="GO:0016874">
    <property type="term" value="F:ligase activity"/>
    <property type="evidence" value="ECO:0007669"/>
    <property type="project" value="UniProtKB-KW"/>
</dbReference>
<feature type="compositionally biased region" description="Acidic residues" evidence="7">
    <location>
        <begin position="2424"/>
        <end position="2444"/>
    </location>
</feature>
<dbReference type="InterPro" id="IPR019734">
    <property type="entry name" value="TPR_rpt"/>
</dbReference>
<feature type="domain" description="RanBD1" evidence="8">
    <location>
        <begin position="1271"/>
        <end position="1404"/>
    </location>
</feature>
<dbReference type="GO" id="GO:0008270">
    <property type="term" value="F:zinc ion binding"/>
    <property type="evidence" value="ECO:0007669"/>
    <property type="project" value="UniProtKB-KW"/>
</dbReference>
<dbReference type="PANTHER" id="PTHR23138:SF87">
    <property type="entry name" value="E3 SUMO-PROTEIN LIGASE RANBP2"/>
    <property type="match status" value="1"/>
</dbReference>
<evidence type="ECO:0000256" key="6">
    <source>
        <dbReference type="PROSITE-ProRule" id="PRU00339"/>
    </source>
</evidence>
<feature type="domain" description="RanBD1" evidence="8">
    <location>
        <begin position="1625"/>
        <end position="1759"/>
    </location>
</feature>
<dbReference type="Pfam" id="PF00638">
    <property type="entry name" value="Ran_BP1"/>
    <property type="match status" value="3"/>
</dbReference>
<accession>A0A836JRT8</accession>
<evidence type="ECO:0000256" key="3">
    <source>
        <dbReference type="ARBA" id="ARBA00022771"/>
    </source>
</evidence>
<dbReference type="Gene3D" id="1.25.40.10">
    <property type="entry name" value="Tetratricopeptide repeat domain"/>
    <property type="match status" value="1"/>
</dbReference>
<feature type="compositionally biased region" description="Low complexity" evidence="7">
    <location>
        <begin position="2222"/>
        <end position="2237"/>
    </location>
</feature>
<feature type="compositionally biased region" description="Basic and acidic residues" evidence="7">
    <location>
        <begin position="1480"/>
        <end position="1493"/>
    </location>
</feature>
<feature type="repeat" description="TPR" evidence="6">
    <location>
        <begin position="60"/>
        <end position="93"/>
    </location>
</feature>
<evidence type="ECO:0000256" key="4">
    <source>
        <dbReference type="ARBA" id="ARBA00022833"/>
    </source>
</evidence>
<feature type="domain" description="RanBD1" evidence="8">
    <location>
        <begin position="2263"/>
        <end position="2399"/>
    </location>
</feature>
<feature type="compositionally biased region" description="Basic and acidic residues" evidence="7">
    <location>
        <begin position="2404"/>
        <end position="2423"/>
    </location>
</feature>
<feature type="domain" description="RanBP2-type" evidence="9">
    <location>
        <begin position="1534"/>
        <end position="1563"/>
    </location>
</feature>
<gene>
    <name evidence="10" type="primary">Ranbp2</name>
    <name evidence="10" type="ORF">G6Z78_0001215</name>
</gene>
<dbReference type="Gene3D" id="4.10.1060.10">
    <property type="entry name" value="Zinc finger, RanBP2-type"/>
    <property type="match status" value="1"/>
</dbReference>
<dbReference type="GO" id="GO:0005096">
    <property type="term" value="F:GTPase activator activity"/>
    <property type="evidence" value="ECO:0007669"/>
    <property type="project" value="TreeGrafter"/>
</dbReference>
<feature type="compositionally biased region" description="Low complexity" evidence="7">
    <location>
        <begin position="919"/>
        <end position="934"/>
    </location>
</feature>
<feature type="compositionally biased region" description="Acidic residues" evidence="7">
    <location>
        <begin position="2244"/>
        <end position="2256"/>
    </location>
</feature>